<evidence type="ECO:0000313" key="4">
    <source>
        <dbReference type="WBParaSite" id="Pan_g14929.t1"/>
    </source>
</evidence>
<keyword evidence="3" id="KW-1185">Reference proteome</keyword>
<proteinExistence type="predicted"/>
<evidence type="ECO:0000259" key="2">
    <source>
        <dbReference type="PROSITE" id="PS50011"/>
    </source>
</evidence>
<dbReference type="GO" id="GO:0005524">
    <property type="term" value="F:ATP binding"/>
    <property type="evidence" value="ECO:0007669"/>
    <property type="project" value="InterPro"/>
</dbReference>
<dbReference type="SUPFAM" id="SSF56112">
    <property type="entry name" value="Protein kinase-like (PK-like)"/>
    <property type="match status" value="1"/>
</dbReference>
<organism evidence="3 4">
    <name type="scientific">Panagrellus redivivus</name>
    <name type="common">Microworm</name>
    <dbReference type="NCBI Taxonomy" id="6233"/>
    <lineage>
        <taxon>Eukaryota</taxon>
        <taxon>Metazoa</taxon>
        <taxon>Ecdysozoa</taxon>
        <taxon>Nematoda</taxon>
        <taxon>Chromadorea</taxon>
        <taxon>Rhabditida</taxon>
        <taxon>Tylenchina</taxon>
        <taxon>Panagrolaimomorpha</taxon>
        <taxon>Panagrolaimoidea</taxon>
        <taxon>Panagrolaimidae</taxon>
        <taxon>Panagrellus</taxon>
    </lineage>
</organism>
<dbReference type="PROSITE" id="PS50011">
    <property type="entry name" value="PROTEIN_KINASE_DOM"/>
    <property type="match status" value="1"/>
</dbReference>
<sequence>MTPRPPRGDRPRPPRGYKPKGKKLMDTIYEEKEMPSIRFTNFSPEQSLKFLENYMRRPVYTDMTMPLKMREQNNRHTQDLLSSAALLSTPAVPPSFPKSHISYIKTPFYPDESKNVIRSLGVQYGLGGSQTNVMLKEVFLSEIILTKQYHEDYAVNEVNIREVLKSLTMELYILHNLRHENILTPLKVYTEPNLGRYQIAFTPHVPLRKIMDETMAQLPGRTCYFDTDDIPRFIVHEVALALEFLVHHKVSHNNVCADTIYINSNGMVRLGDFERCTRNEHIPKAGDDDYIPRSVYYDRPVKDVHNLATLYTKLIISGYIEKMMGKLRFRYAFELCEFVEDLVNSFDYQLQENPAASIPLDANQVQFLLACYKEHASPTDLLDHPYVAEVQPWWRDMLRGIIKVLEIPLKSRVMTGPHVAPLVPPPEKTIFELSNPVIEFELAVEDEGALNHFFTKFVIPANDTRYWMAALYEKVIDTKCKVPVRRPFNYEPPEILAIHVEMEKVLKELDGKYCDWVEQNPGAAIPHMAIKHWIRVGYNGNRKMMISGRLHSIKKARANVEK</sequence>
<dbReference type="Gene3D" id="1.10.510.10">
    <property type="entry name" value="Transferase(Phosphotransferase) domain 1"/>
    <property type="match status" value="1"/>
</dbReference>
<dbReference type="InterPro" id="IPR011009">
    <property type="entry name" value="Kinase-like_dom_sf"/>
</dbReference>
<accession>A0A7E4V010</accession>
<feature type="region of interest" description="Disordered" evidence="1">
    <location>
        <begin position="1"/>
        <end position="23"/>
    </location>
</feature>
<dbReference type="Pfam" id="PF07714">
    <property type="entry name" value="PK_Tyr_Ser-Thr"/>
    <property type="match status" value="1"/>
</dbReference>
<dbReference type="InterPro" id="IPR000719">
    <property type="entry name" value="Prot_kinase_dom"/>
</dbReference>
<dbReference type="AlphaFoldDB" id="A0A7E4V010"/>
<name>A0A7E4V010_PANRE</name>
<reference evidence="3" key="1">
    <citation type="journal article" date="2013" name="Genetics">
        <title>The draft genome and transcriptome of Panagrellus redivivus are shaped by the harsh demands of a free-living lifestyle.</title>
        <authorList>
            <person name="Srinivasan J."/>
            <person name="Dillman A.R."/>
            <person name="Macchietto M.G."/>
            <person name="Heikkinen L."/>
            <person name="Lakso M."/>
            <person name="Fracchia K.M."/>
            <person name="Antoshechkin I."/>
            <person name="Mortazavi A."/>
            <person name="Wong G."/>
            <person name="Sternberg P.W."/>
        </authorList>
    </citation>
    <scope>NUCLEOTIDE SEQUENCE [LARGE SCALE GENOMIC DNA]</scope>
    <source>
        <strain evidence="3">MT8872</strain>
    </source>
</reference>
<feature type="compositionally biased region" description="Basic and acidic residues" evidence="1">
    <location>
        <begin position="1"/>
        <end position="12"/>
    </location>
</feature>
<dbReference type="Proteomes" id="UP000492821">
    <property type="component" value="Unassembled WGS sequence"/>
</dbReference>
<dbReference type="WBParaSite" id="Pan_g14929.t1">
    <property type="protein sequence ID" value="Pan_g14929.t1"/>
    <property type="gene ID" value="Pan_g14929"/>
</dbReference>
<dbReference type="GO" id="GO:0004672">
    <property type="term" value="F:protein kinase activity"/>
    <property type="evidence" value="ECO:0007669"/>
    <property type="project" value="InterPro"/>
</dbReference>
<dbReference type="InterPro" id="IPR001245">
    <property type="entry name" value="Ser-Thr/Tyr_kinase_cat_dom"/>
</dbReference>
<reference evidence="4" key="2">
    <citation type="submission" date="2020-10" db="UniProtKB">
        <authorList>
            <consortium name="WormBaseParasite"/>
        </authorList>
    </citation>
    <scope>IDENTIFICATION</scope>
</reference>
<evidence type="ECO:0000256" key="1">
    <source>
        <dbReference type="SAM" id="MobiDB-lite"/>
    </source>
</evidence>
<evidence type="ECO:0000313" key="3">
    <source>
        <dbReference type="Proteomes" id="UP000492821"/>
    </source>
</evidence>
<protein>
    <submittedName>
        <fullName evidence="4">Protein kinase domain-containing protein</fullName>
    </submittedName>
</protein>
<feature type="domain" description="Protein kinase" evidence="2">
    <location>
        <begin position="118"/>
        <end position="387"/>
    </location>
</feature>
<feature type="compositionally biased region" description="Basic residues" evidence="1">
    <location>
        <begin position="13"/>
        <end position="22"/>
    </location>
</feature>